<reference evidence="1 2" key="1">
    <citation type="submission" date="2012-08" db="EMBL/GenBank/DDBJ databases">
        <title>Oryza genome evolution.</title>
        <authorList>
            <person name="Wing R.A."/>
        </authorList>
    </citation>
    <scope>NUCLEOTIDE SEQUENCE</scope>
</reference>
<reference evidence="2" key="2">
    <citation type="submission" date="2013-12" db="EMBL/GenBank/DDBJ databases">
        <authorList>
            <person name="Yu Y."/>
            <person name="Lee S."/>
            <person name="de Baynast K."/>
            <person name="Wissotski M."/>
            <person name="Liu L."/>
            <person name="Talag J."/>
            <person name="Goicoechea J."/>
            <person name="Angelova A."/>
            <person name="Jetty R."/>
            <person name="Kudrna D."/>
            <person name="Golser W."/>
            <person name="Rivera L."/>
            <person name="Zhang J."/>
            <person name="Wing R."/>
        </authorList>
    </citation>
    <scope>NUCLEOTIDE SEQUENCE</scope>
</reference>
<evidence type="ECO:0000313" key="1">
    <source>
        <dbReference type="EnsemblPlants" id="LPERR11G01230.1"/>
    </source>
</evidence>
<accession>A0A0D9XNK3</accession>
<dbReference type="HOGENOM" id="CLU_2281496_0_0_1"/>
<dbReference type="AlphaFoldDB" id="A0A0D9XNK3"/>
<dbReference type="EnsemblPlants" id="LPERR11G01230.1">
    <property type="protein sequence ID" value="LPERR11G01230.1"/>
    <property type="gene ID" value="LPERR11G01230"/>
</dbReference>
<reference evidence="1" key="3">
    <citation type="submission" date="2015-04" db="UniProtKB">
        <authorList>
            <consortium name="EnsemblPlants"/>
        </authorList>
    </citation>
    <scope>IDENTIFICATION</scope>
</reference>
<organism evidence="1 2">
    <name type="scientific">Leersia perrieri</name>
    <dbReference type="NCBI Taxonomy" id="77586"/>
    <lineage>
        <taxon>Eukaryota</taxon>
        <taxon>Viridiplantae</taxon>
        <taxon>Streptophyta</taxon>
        <taxon>Embryophyta</taxon>
        <taxon>Tracheophyta</taxon>
        <taxon>Spermatophyta</taxon>
        <taxon>Magnoliopsida</taxon>
        <taxon>Liliopsida</taxon>
        <taxon>Poales</taxon>
        <taxon>Poaceae</taxon>
        <taxon>BOP clade</taxon>
        <taxon>Oryzoideae</taxon>
        <taxon>Oryzeae</taxon>
        <taxon>Oryzinae</taxon>
        <taxon>Leersia</taxon>
    </lineage>
</organism>
<proteinExistence type="predicted"/>
<dbReference type="Gramene" id="LPERR11G01230.1">
    <property type="protein sequence ID" value="LPERR11G01230.1"/>
    <property type="gene ID" value="LPERR11G01230"/>
</dbReference>
<name>A0A0D9XNK3_9ORYZ</name>
<evidence type="ECO:0000313" key="2">
    <source>
        <dbReference type="Proteomes" id="UP000032180"/>
    </source>
</evidence>
<sequence>MQAGFGFLRGLTSCKKEEGKKMKKVVKRLGKDEVERLLAVTVTVPSLSEKAMEEDDEQDVWEREVLLRGNRTLRESAMSRILSAPSLRPRATSTTTWIVVNE</sequence>
<dbReference type="Proteomes" id="UP000032180">
    <property type="component" value="Chromosome 11"/>
</dbReference>
<keyword evidence="2" id="KW-1185">Reference proteome</keyword>
<protein>
    <submittedName>
        <fullName evidence="1">Uncharacterized protein</fullName>
    </submittedName>
</protein>